<evidence type="ECO:0000256" key="10">
    <source>
        <dbReference type="PIRNR" id="PIRNR003097"/>
    </source>
</evidence>
<evidence type="ECO:0000256" key="11">
    <source>
        <dbReference type="SAM" id="Phobius"/>
    </source>
</evidence>
<accession>A0ABS9SPL0</accession>
<feature type="transmembrane region" description="Helical" evidence="11">
    <location>
        <begin position="166"/>
        <end position="186"/>
    </location>
</feature>
<dbReference type="InterPro" id="IPR040690">
    <property type="entry name" value="FtsX_ECD"/>
</dbReference>
<feature type="domain" description="ABC3 transporter permease C-terminal" evidence="12">
    <location>
        <begin position="174"/>
        <end position="290"/>
    </location>
</feature>
<evidence type="ECO:0000256" key="2">
    <source>
        <dbReference type="ARBA" id="ARBA00007379"/>
    </source>
</evidence>
<dbReference type="Pfam" id="PF02687">
    <property type="entry name" value="FtsX"/>
    <property type="match status" value="1"/>
</dbReference>
<reference evidence="14 15" key="1">
    <citation type="submission" date="2022-02" db="EMBL/GenBank/DDBJ databases">
        <authorList>
            <person name="Min J."/>
        </authorList>
    </citation>
    <scope>NUCLEOTIDE SEQUENCE [LARGE SCALE GENOMIC DNA]</scope>
    <source>
        <strain evidence="14 15">GR10-1</strain>
    </source>
</reference>
<sequence length="295" mass="32781">MSKLYNYGGKNKGSKTWQSVLLYEHPGCNAGAFLLGVIGWLVINTRTLGQHFKEEVEVNVYLRDPLAAADSAALVQYIAGKPYIKEYVFTTKEMAKARYLGDGNESWEGILTENPLPQSIDFKLNSEYLNVDKLAEIKADLEKQTYVTEVKYPELLVGGLDSKIKIVNWVLLGVSLLLLLAAIVLIDNTIRLAMFSNRFTIKTMQMVGATRWFIAKPLDLRAILNGAISGVIAIVAVLLIIRSAKKMLPELAAIQDNSQLALLFTGMLLLGILITLVSTHTSVLKYLKKKLDDLY</sequence>
<evidence type="ECO:0000256" key="1">
    <source>
        <dbReference type="ARBA" id="ARBA00004651"/>
    </source>
</evidence>
<evidence type="ECO:0000259" key="13">
    <source>
        <dbReference type="Pfam" id="PF18075"/>
    </source>
</evidence>
<keyword evidence="8 10" id="KW-0472">Membrane</keyword>
<feature type="transmembrane region" description="Helical" evidence="11">
    <location>
        <begin position="262"/>
        <end position="287"/>
    </location>
</feature>
<evidence type="ECO:0000256" key="4">
    <source>
        <dbReference type="ARBA" id="ARBA00022475"/>
    </source>
</evidence>
<dbReference type="Pfam" id="PF18075">
    <property type="entry name" value="FtsX_ECD"/>
    <property type="match status" value="1"/>
</dbReference>
<keyword evidence="4 10" id="KW-1003">Cell membrane</keyword>
<comment type="caution">
    <text evidence="14">The sequence shown here is derived from an EMBL/GenBank/DDBJ whole genome shotgun (WGS) entry which is preliminary data.</text>
</comment>
<evidence type="ECO:0000256" key="6">
    <source>
        <dbReference type="ARBA" id="ARBA00022692"/>
    </source>
</evidence>
<dbReference type="RefSeq" id="WP_240832279.1">
    <property type="nucleotide sequence ID" value="NZ_JAKWBL010000004.1"/>
</dbReference>
<feature type="transmembrane region" description="Helical" evidence="11">
    <location>
        <begin position="20"/>
        <end position="43"/>
    </location>
</feature>
<comment type="similarity">
    <text evidence="2 10">Belongs to the ABC-4 integral membrane protein family. FtsX subfamily.</text>
</comment>
<keyword evidence="15" id="KW-1185">Reference proteome</keyword>
<dbReference type="Proteomes" id="UP001202248">
    <property type="component" value="Unassembled WGS sequence"/>
</dbReference>
<comment type="subcellular location">
    <subcellularLocation>
        <location evidence="1">Cell membrane</location>
        <topology evidence="1">Multi-pass membrane protein</topology>
    </subcellularLocation>
</comment>
<evidence type="ECO:0000256" key="7">
    <source>
        <dbReference type="ARBA" id="ARBA00022989"/>
    </source>
</evidence>
<evidence type="ECO:0000313" key="15">
    <source>
        <dbReference type="Proteomes" id="UP001202248"/>
    </source>
</evidence>
<evidence type="ECO:0000256" key="9">
    <source>
        <dbReference type="ARBA" id="ARBA00023306"/>
    </source>
</evidence>
<proteinExistence type="inferred from homology"/>
<keyword evidence="6 11" id="KW-0812">Transmembrane</keyword>
<evidence type="ECO:0000256" key="8">
    <source>
        <dbReference type="ARBA" id="ARBA00023136"/>
    </source>
</evidence>
<name>A0ABS9SPL0_9BACT</name>
<dbReference type="PANTHER" id="PTHR47755">
    <property type="entry name" value="CELL DIVISION PROTEIN FTSX"/>
    <property type="match status" value="1"/>
</dbReference>
<keyword evidence="5 10" id="KW-0132">Cell division</keyword>
<evidence type="ECO:0000256" key="3">
    <source>
        <dbReference type="ARBA" id="ARBA00021907"/>
    </source>
</evidence>
<organism evidence="14 15">
    <name type="scientific">Niabella ginsengisoli</name>
    <dbReference type="NCBI Taxonomy" id="522298"/>
    <lineage>
        <taxon>Bacteria</taxon>
        <taxon>Pseudomonadati</taxon>
        <taxon>Bacteroidota</taxon>
        <taxon>Chitinophagia</taxon>
        <taxon>Chitinophagales</taxon>
        <taxon>Chitinophagaceae</taxon>
        <taxon>Niabella</taxon>
    </lineage>
</organism>
<dbReference type="InterPro" id="IPR004513">
    <property type="entry name" value="FtsX"/>
</dbReference>
<keyword evidence="9 10" id="KW-0131">Cell cycle</keyword>
<feature type="transmembrane region" description="Helical" evidence="11">
    <location>
        <begin position="222"/>
        <end position="241"/>
    </location>
</feature>
<dbReference type="Gene3D" id="3.30.70.3040">
    <property type="match status" value="1"/>
</dbReference>
<keyword evidence="7 11" id="KW-1133">Transmembrane helix</keyword>
<gene>
    <name evidence="14" type="ORF">MKP09_21305</name>
</gene>
<feature type="domain" description="FtsX extracellular" evidence="13">
    <location>
        <begin position="56"/>
        <end position="150"/>
    </location>
</feature>
<dbReference type="PANTHER" id="PTHR47755:SF1">
    <property type="entry name" value="CELL DIVISION PROTEIN FTSX"/>
    <property type="match status" value="1"/>
</dbReference>
<dbReference type="EMBL" id="JAKWBL010000004">
    <property type="protein sequence ID" value="MCH5600275.1"/>
    <property type="molecule type" value="Genomic_DNA"/>
</dbReference>
<dbReference type="InterPro" id="IPR003838">
    <property type="entry name" value="ABC3_permease_C"/>
</dbReference>
<evidence type="ECO:0000256" key="5">
    <source>
        <dbReference type="ARBA" id="ARBA00022618"/>
    </source>
</evidence>
<evidence type="ECO:0000313" key="14">
    <source>
        <dbReference type="EMBL" id="MCH5600275.1"/>
    </source>
</evidence>
<evidence type="ECO:0000259" key="12">
    <source>
        <dbReference type="Pfam" id="PF02687"/>
    </source>
</evidence>
<protein>
    <recommendedName>
        <fullName evidence="3 10">Cell division protein FtsX</fullName>
    </recommendedName>
</protein>
<dbReference type="PIRSF" id="PIRSF003097">
    <property type="entry name" value="FtsX"/>
    <property type="match status" value="1"/>
</dbReference>